<accession>A0AAN5CIP7</accession>
<sequence>QTRIPVYLSQLNGGTSTWIYLHFAQIQQAQRAVHFDYGNPITNLRKYGSMSPLPYNYSRIHTEIYLFWSRNDWLATPEDIEKILIPSMPKGVIKDSFEVPEYNHLDFGIATTAGDRIYRPIIEIIRKDHHIPLCAAKN</sequence>
<feature type="non-terminal residue" evidence="1">
    <location>
        <position position="138"/>
    </location>
</feature>
<gene>
    <name evidence="1" type="ORF">PMAYCL1PPCAC_15336</name>
</gene>
<dbReference type="AlphaFoldDB" id="A0AAN5CIP7"/>
<dbReference type="Gene3D" id="3.40.50.1820">
    <property type="entry name" value="alpha/beta hydrolase"/>
    <property type="match status" value="1"/>
</dbReference>
<name>A0AAN5CIP7_9BILA</name>
<dbReference type="InterPro" id="IPR029058">
    <property type="entry name" value="AB_hydrolase_fold"/>
</dbReference>
<evidence type="ECO:0000313" key="2">
    <source>
        <dbReference type="Proteomes" id="UP001328107"/>
    </source>
</evidence>
<feature type="non-terminal residue" evidence="1">
    <location>
        <position position="1"/>
    </location>
</feature>
<protein>
    <recommendedName>
        <fullName evidence="3">Lipase</fullName>
    </recommendedName>
</protein>
<evidence type="ECO:0008006" key="3">
    <source>
        <dbReference type="Google" id="ProtNLM"/>
    </source>
</evidence>
<dbReference type="SUPFAM" id="SSF53474">
    <property type="entry name" value="alpha/beta-Hydrolases"/>
    <property type="match status" value="1"/>
</dbReference>
<proteinExistence type="predicted"/>
<reference evidence="2" key="1">
    <citation type="submission" date="2022-10" db="EMBL/GenBank/DDBJ databases">
        <title>Genome assembly of Pristionchus species.</title>
        <authorList>
            <person name="Yoshida K."/>
            <person name="Sommer R.J."/>
        </authorList>
    </citation>
    <scope>NUCLEOTIDE SEQUENCE [LARGE SCALE GENOMIC DNA]</scope>
    <source>
        <strain evidence="2">RS5460</strain>
    </source>
</reference>
<keyword evidence="2" id="KW-1185">Reference proteome</keyword>
<dbReference type="PANTHER" id="PTHR11005">
    <property type="entry name" value="LYSOSOMAL ACID LIPASE-RELATED"/>
    <property type="match status" value="1"/>
</dbReference>
<dbReference type="Proteomes" id="UP001328107">
    <property type="component" value="Unassembled WGS sequence"/>
</dbReference>
<evidence type="ECO:0000313" key="1">
    <source>
        <dbReference type="EMBL" id="GMR45141.1"/>
    </source>
</evidence>
<organism evidence="1 2">
    <name type="scientific">Pristionchus mayeri</name>
    <dbReference type="NCBI Taxonomy" id="1317129"/>
    <lineage>
        <taxon>Eukaryota</taxon>
        <taxon>Metazoa</taxon>
        <taxon>Ecdysozoa</taxon>
        <taxon>Nematoda</taxon>
        <taxon>Chromadorea</taxon>
        <taxon>Rhabditida</taxon>
        <taxon>Rhabditina</taxon>
        <taxon>Diplogasteromorpha</taxon>
        <taxon>Diplogasteroidea</taxon>
        <taxon>Neodiplogasteridae</taxon>
        <taxon>Pristionchus</taxon>
    </lineage>
</organism>
<comment type="caution">
    <text evidence="1">The sequence shown here is derived from an EMBL/GenBank/DDBJ whole genome shotgun (WGS) entry which is preliminary data.</text>
</comment>
<dbReference type="EMBL" id="BTRK01000004">
    <property type="protein sequence ID" value="GMR45141.1"/>
    <property type="molecule type" value="Genomic_DNA"/>
</dbReference>